<sequence>MSYSLDLRLKVIQFIEEGGGVTKAAKTFKVSKATIYRWLGREDLAPTKVENRRRKIDVKELEEDVEKNPHTPLIERAQKFGVTPATLCYRFKKMKITRRKNGYFIKKERKKNNDNVRDN</sequence>
<evidence type="ECO:0000259" key="1">
    <source>
        <dbReference type="Pfam" id="PF01710"/>
    </source>
</evidence>
<feature type="domain" description="Transposase Synechocystis PCC 6803" evidence="1">
    <location>
        <begin position="1"/>
        <end position="115"/>
    </location>
</feature>
<dbReference type="SUPFAM" id="SSF46689">
    <property type="entry name" value="Homeodomain-like"/>
    <property type="match status" value="1"/>
</dbReference>
<dbReference type="Proteomes" id="UP000658720">
    <property type="component" value="Unassembled WGS sequence"/>
</dbReference>
<dbReference type="InterPro" id="IPR002622">
    <property type="entry name" value="Transposase_14"/>
</dbReference>
<dbReference type="PANTHER" id="PTHR46564">
    <property type="entry name" value="TRANSPOSASE"/>
    <property type="match status" value="1"/>
</dbReference>
<dbReference type="PANTHER" id="PTHR46564:SF1">
    <property type="entry name" value="TRANSPOSASE"/>
    <property type="match status" value="1"/>
</dbReference>
<reference evidence="2 3" key="1">
    <citation type="submission" date="2020-10" db="EMBL/GenBank/DDBJ databases">
        <authorList>
            <person name="Castelo-Branco R."/>
            <person name="Eusebio N."/>
            <person name="Adriana R."/>
            <person name="Vieira A."/>
            <person name="Brugerolle De Fraissinette N."/>
            <person name="Rezende De Castro R."/>
            <person name="Schneider M.P."/>
            <person name="Vasconcelos V."/>
            <person name="Leao P.N."/>
        </authorList>
    </citation>
    <scope>NUCLEOTIDE SEQUENCE [LARGE SCALE GENOMIC DNA]</scope>
    <source>
        <strain evidence="2 3">LEGE 00031</strain>
    </source>
</reference>
<accession>A0ABR9VVF3</accession>
<name>A0ABR9VVF3_9SYNC</name>
<dbReference type="InterPro" id="IPR009057">
    <property type="entry name" value="Homeodomain-like_sf"/>
</dbReference>
<protein>
    <submittedName>
        <fullName evidence="2">Helix-turn-helix domain-containing protein</fullName>
    </submittedName>
</protein>
<organism evidence="2 3">
    <name type="scientific">Synechocystis salina LEGE 00031</name>
    <dbReference type="NCBI Taxonomy" id="1828736"/>
    <lineage>
        <taxon>Bacteria</taxon>
        <taxon>Bacillati</taxon>
        <taxon>Cyanobacteriota</taxon>
        <taxon>Cyanophyceae</taxon>
        <taxon>Synechococcales</taxon>
        <taxon>Merismopediaceae</taxon>
        <taxon>Synechocystis</taxon>
    </lineage>
</organism>
<dbReference type="Pfam" id="PF01710">
    <property type="entry name" value="HTH_Tnp_IS630"/>
    <property type="match status" value="1"/>
</dbReference>
<evidence type="ECO:0000313" key="3">
    <source>
        <dbReference type="Proteomes" id="UP000658720"/>
    </source>
</evidence>
<keyword evidence="3" id="KW-1185">Reference proteome</keyword>
<evidence type="ECO:0000313" key="2">
    <source>
        <dbReference type="EMBL" id="MBE9255328.1"/>
    </source>
</evidence>
<gene>
    <name evidence="2" type="ORF">IQ217_16090</name>
</gene>
<proteinExistence type="predicted"/>
<dbReference type="EMBL" id="JADEVV010000058">
    <property type="protein sequence ID" value="MBE9255328.1"/>
    <property type="molecule type" value="Genomic_DNA"/>
</dbReference>
<dbReference type="RefSeq" id="WP_190597581.1">
    <property type="nucleotide sequence ID" value="NZ_JADEVV010000058.1"/>
</dbReference>
<comment type="caution">
    <text evidence="2">The sequence shown here is derived from an EMBL/GenBank/DDBJ whole genome shotgun (WGS) entry which is preliminary data.</text>
</comment>